<evidence type="ECO:0000259" key="1">
    <source>
        <dbReference type="Pfam" id="PF13490"/>
    </source>
</evidence>
<dbReference type="AlphaFoldDB" id="A0A502HTA5"/>
<dbReference type="RefSeq" id="WP_140668853.1">
    <property type="nucleotide sequence ID" value="NZ_RCZE01000008.1"/>
</dbReference>
<organism evidence="2 3">
    <name type="scientific">Pseudomonas arsenicoxydans</name>
    <dbReference type="NCBI Taxonomy" id="702115"/>
    <lineage>
        <taxon>Bacteria</taxon>
        <taxon>Pseudomonadati</taxon>
        <taxon>Pseudomonadota</taxon>
        <taxon>Gammaproteobacteria</taxon>
        <taxon>Pseudomonadales</taxon>
        <taxon>Pseudomonadaceae</taxon>
        <taxon>Pseudomonas</taxon>
    </lineage>
</organism>
<dbReference type="EMBL" id="RCZE01000008">
    <property type="protein sequence ID" value="TPG76418.1"/>
    <property type="molecule type" value="Genomic_DNA"/>
</dbReference>
<sequence length="93" mass="10935">MTCKEQVALSSDYPDGQLSFREKLRVRHHLMLCPIRRRLIRQMRLMRLMRLMRATLSAIPEDAKPDLDSFAERLVAKLRKDLLPLVAVFLETD</sequence>
<proteinExistence type="predicted"/>
<accession>A0A502HTA5</accession>
<name>A0A502HTA5_9PSED</name>
<comment type="caution">
    <text evidence="2">The sequence shown here is derived from an EMBL/GenBank/DDBJ whole genome shotgun (WGS) entry which is preliminary data.</text>
</comment>
<dbReference type="InterPro" id="IPR027383">
    <property type="entry name" value="Znf_put"/>
</dbReference>
<reference evidence="2 3" key="1">
    <citation type="journal article" date="2019" name="Environ. Microbiol.">
        <title>Species interactions and distinct microbial communities in high Arctic permafrost affected cryosols are associated with the CH4 and CO2 gas fluxes.</title>
        <authorList>
            <person name="Altshuler I."/>
            <person name="Hamel J."/>
            <person name="Turney S."/>
            <person name="Magnuson E."/>
            <person name="Levesque R."/>
            <person name="Greer C."/>
            <person name="Whyte L.G."/>
        </authorList>
    </citation>
    <scope>NUCLEOTIDE SEQUENCE [LARGE SCALE GENOMIC DNA]</scope>
    <source>
        <strain evidence="2 3">E3</strain>
    </source>
</reference>
<evidence type="ECO:0000313" key="3">
    <source>
        <dbReference type="Proteomes" id="UP000317933"/>
    </source>
</evidence>
<evidence type="ECO:0000313" key="2">
    <source>
        <dbReference type="EMBL" id="TPG76418.1"/>
    </source>
</evidence>
<dbReference type="Pfam" id="PF13490">
    <property type="entry name" value="zf-HC2"/>
    <property type="match status" value="1"/>
</dbReference>
<feature type="domain" description="Putative zinc-finger" evidence="1">
    <location>
        <begin position="3"/>
        <end position="34"/>
    </location>
</feature>
<dbReference type="Proteomes" id="UP000317933">
    <property type="component" value="Unassembled WGS sequence"/>
</dbReference>
<gene>
    <name evidence="2" type="ORF">EAH78_18890</name>
</gene>
<protein>
    <submittedName>
        <fullName evidence="2">Zf-HC2 domain-containing protein</fullName>
    </submittedName>
</protein>